<dbReference type="InterPro" id="IPR013131">
    <property type="entry name" value="Mannitol_DH_N"/>
</dbReference>
<accession>A0A0R1HP81</accession>
<dbReference type="Proteomes" id="UP000050911">
    <property type="component" value="Unassembled WGS sequence"/>
</dbReference>
<evidence type="ECO:0000259" key="4">
    <source>
        <dbReference type="Pfam" id="PF08125"/>
    </source>
</evidence>
<dbReference type="PANTHER" id="PTHR43362:SF1">
    <property type="entry name" value="MANNITOL DEHYDROGENASE 2-RELATED"/>
    <property type="match status" value="1"/>
</dbReference>
<dbReference type="Pfam" id="PF01232">
    <property type="entry name" value="Mannitol_dh"/>
    <property type="match status" value="1"/>
</dbReference>
<evidence type="ECO:0000313" key="5">
    <source>
        <dbReference type="EMBL" id="KRK48310.1"/>
    </source>
</evidence>
<protein>
    <submittedName>
        <fullName evidence="5">Fructuronate reductase</fullName>
    </submittedName>
</protein>
<dbReference type="GO" id="GO:0008926">
    <property type="term" value="F:mannitol-1-phosphate 5-dehydrogenase activity"/>
    <property type="evidence" value="ECO:0007669"/>
    <property type="project" value="UniProtKB-EC"/>
</dbReference>
<sequence>MVKITDNYLTDSAAFKKAGIQVPTYDASQLAAETDRNPQWIHFGGGNLFRAFHAAVADTLIAKGELKSGVIVAETHDKDVVPGIYDKYNNRIVRVITKADGSQDRQLFASVGRALFAGPATSDSTGYENLKSIFEKDSLQVASFSITEKGYHLTNGAGDYFSAVANDLKNGPAKPENNMAQLVGCLVARFNKGAKPITLMSTDNFSQNGDRLKNTVITIAKAWKDNGFVGQDFVDYVSNASKVAFPLSMIDRITPNPAETISKSLADDGFEDSEILHSPQHTNIAAFTNTEEAHYLVVEDSFPNGRPAFEDAGVIMTDRDTVNAADEMKVTTCLNPLHTALAVYGSILGYDSIASEMQNLDLVNLIKQIGYVEGLPVVQDPKVIDPKQFIDELVSKRLPNPYIPDTPQRIATDTSQKLGVRYGVTIQHYVDDVNRDPKTLNFIPLVIATWLRYLMGINDKGETFEPSPDPMFDELHAKVAEFSLGDSTVDVHSAVESILSNEGIFGANLYQVGLGEKIEDDFKAMLAGPGAIESSLKEMLSEKGQEVK</sequence>
<dbReference type="EMBL" id="AZCX01000003">
    <property type="protein sequence ID" value="KRK48310.1"/>
    <property type="molecule type" value="Genomic_DNA"/>
</dbReference>
<proteinExistence type="predicted"/>
<dbReference type="Pfam" id="PF08125">
    <property type="entry name" value="Mannitol_dh_C"/>
    <property type="match status" value="1"/>
</dbReference>
<evidence type="ECO:0000256" key="1">
    <source>
        <dbReference type="ARBA" id="ARBA00023002"/>
    </source>
</evidence>
<dbReference type="InterPro" id="IPR013118">
    <property type="entry name" value="Mannitol_DH_C"/>
</dbReference>
<dbReference type="PANTHER" id="PTHR43362">
    <property type="entry name" value="MANNITOL DEHYDROGENASE DSF1-RELATED"/>
    <property type="match status" value="1"/>
</dbReference>
<organism evidence="5 6">
    <name type="scientific">Secundilactobacillus kimchicus JCM 15530</name>
    <dbReference type="NCBI Taxonomy" id="1302272"/>
    <lineage>
        <taxon>Bacteria</taxon>
        <taxon>Bacillati</taxon>
        <taxon>Bacillota</taxon>
        <taxon>Bacilli</taxon>
        <taxon>Lactobacillales</taxon>
        <taxon>Lactobacillaceae</taxon>
        <taxon>Secundilactobacillus</taxon>
    </lineage>
</organism>
<dbReference type="Gene3D" id="1.10.1040.10">
    <property type="entry name" value="N-(1-d-carboxylethyl)-l-norvaline Dehydrogenase, domain 2"/>
    <property type="match status" value="1"/>
</dbReference>
<feature type="domain" description="Mannitol dehydrogenase N-terminal" evidence="3">
    <location>
        <begin position="41"/>
        <end position="309"/>
    </location>
</feature>
<dbReference type="PATRIC" id="fig|1302272.5.peg.1421"/>
<gene>
    <name evidence="5" type="ORF">FC96_GL001410</name>
</gene>
<dbReference type="RefSeq" id="WP_056942188.1">
    <property type="nucleotide sequence ID" value="NZ_AZCX01000003.1"/>
</dbReference>
<comment type="caution">
    <text evidence="5">The sequence shown here is derived from an EMBL/GenBank/DDBJ whole genome shotgun (WGS) entry which is preliminary data.</text>
</comment>
<evidence type="ECO:0000256" key="2">
    <source>
        <dbReference type="ARBA" id="ARBA00048615"/>
    </source>
</evidence>
<dbReference type="AlphaFoldDB" id="A0A0R1HP81"/>
<keyword evidence="1" id="KW-0560">Oxidoreductase</keyword>
<dbReference type="InterPro" id="IPR050988">
    <property type="entry name" value="Mannitol_DH/Oxidoreductase"/>
</dbReference>
<name>A0A0R1HP81_9LACO</name>
<dbReference type="SUPFAM" id="SSF51735">
    <property type="entry name" value="NAD(P)-binding Rossmann-fold domains"/>
    <property type="match status" value="1"/>
</dbReference>
<dbReference type="InterPro" id="IPR013328">
    <property type="entry name" value="6PGD_dom2"/>
</dbReference>
<feature type="domain" description="Mannitol dehydrogenase C-terminal" evidence="4">
    <location>
        <begin position="326"/>
        <end position="525"/>
    </location>
</feature>
<evidence type="ECO:0000259" key="3">
    <source>
        <dbReference type="Pfam" id="PF01232"/>
    </source>
</evidence>
<reference evidence="5 6" key="1">
    <citation type="journal article" date="2015" name="Genome Announc.">
        <title>Expanding the biotechnology potential of lactobacilli through comparative genomics of 213 strains and associated genera.</title>
        <authorList>
            <person name="Sun Z."/>
            <person name="Harris H.M."/>
            <person name="McCann A."/>
            <person name="Guo C."/>
            <person name="Argimon S."/>
            <person name="Zhang W."/>
            <person name="Yang X."/>
            <person name="Jeffery I.B."/>
            <person name="Cooney J.C."/>
            <person name="Kagawa T.F."/>
            <person name="Liu W."/>
            <person name="Song Y."/>
            <person name="Salvetti E."/>
            <person name="Wrobel A."/>
            <person name="Rasinkangas P."/>
            <person name="Parkhill J."/>
            <person name="Rea M.C."/>
            <person name="O'Sullivan O."/>
            <person name="Ritari J."/>
            <person name="Douillard F.P."/>
            <person name="Paul Ross R."/>
            <person name="Yang R."/>
            <person name="Briner A.E."/>
            <person name="Felis G.E."/>
            <person name="de Vos W.M."/>
            <person name="Barrangou R."/>
            <person name="Klaenhammer T.R."/>
            <person name="Caufield P.W."/>
            <person name="Cui Y."/>
            <person name="Zhang H."/>
            <person name="O'Toole P.W."/>
        </authorList>
    </citation>
    <scope>NUCLEOTIDE SEQUENCE [LARGE SCALE GENOMIC DNA]</scope>
    <source>
        <strain evidence="5 6">JCM 15530</strain>
    </source>
</reference>
<evidence type="ECO:0000313" key="6">
    <source>
        <dbReference type="Proteomes" id="UP000050911"/>
    </source>
</evidence>
<dbReference type="InterPro" id="IPR036291">
    <property type="entry name" value="NAD(P)-bd_dom_sf"/>
</dbReference>
<comment type="catalytic activity">
    <reaction evidence="2">
        <text>D-mannitol 1-phosphate + NAD(+) = beta-D-fructose 6-phosphate + NADH + H(+)</text>
        <dbReference type="Rhea" id="RHEA:19661"/>
        <dbReference type="ChEBI" id="CHEBI:15378"/>
        <dbReference type="ChEBI" id="CHEBI:57540"/>
        <dbReference type="ChEBI" id="CHEBI:57634"/>
        <dbReference type="ChEBI" id="CHEBI:57945"/>
        <dbReference type="ChEBI" id="CHEBI:61381"/>
        <dbReference type="EC" id="1.1.1.17"/>
    </reaction>
</comment>
<dbReference type="InterPro" id="IPR008927">
    <property type="entry name" value="6-PGluconate_DH-like_C_sf"/>
</dbReference>
<dbReference type="STRING" id="1302272.FC96_GL001410"/>
<keyword evidence="6" id="KW-1185">Reference proteome</keyword>
<dbReference type="Gene3D" id="3.40.50.720">
    <property type="entry name" value="NAD(P)-binding Rossmann-like Domain"/>
    <property type="match status" value="1"/>
</dbReference>
<dbReference type="SUPFAM" id="SSF48179">
    <property type="entry name" value="6-phosphogluconate dehydrogenase C-terminal domain-like"/>
    <property type="match status" value="1"/>
</dbReference>
<dbReference type="OrthoDB" id="271711at2"/>